<evidence type="ECO:0000313" key="2">
    <source>
        <dbReference type="Proteomes" id="UP000652761"/>
    </source>
</evidence>
<protein>
    <submittedName>
        <fullName evidence="1">Uncharacterized protein</fullName>
    </submittedName>
</protein>
<proteinExistence type="predicted"/>
<reference evidence="1" key="1">
    <citation type="submission" date="2017-07" db="EMBL/GenBank/DDBJ databases">
        <title>Taro Niue Genome Assembly and Annotation.</title>
        <authorList>
            <person name="Atibalentja N."/>
            <person name="Keating K."/>
            <person name="Fields C.J."/>
        </authorList>
    </citation>
    <scope>NUCLEOTIDE SEQUENCE</scope>
    <source>
        <strain evidence="1">Niue_2</strain>
        <tissue evidence="1">Leaf</tissue>
    </source>
</reference>
<sequence length="75" mass="8584">MAVVDSHRWRQKCGGISLFGLESNGPTLGDREDRPDEYLQNQNGIRGGPVEEPGRTLRCLSQWTVNEAWRRRVQC</sequence>
<evidence type="ECO:0000313" key="1">
    <source>
        <dbReference type="EMBL" id="MQM07718.1"/>
    </source>
</evidence>
<gene>
    <name evidence="1" type="ORF">Taro_040566</name>
</gene>
<organism evidence="1 2">
    <name type="scientific">Colocasia esculenta</name>
    <name type="common">Wild taro</name>
    <name type="synonym">Arum esculentum</name>
    <dbReference type="NCBI Taxonomy" id="4460"/>
    <lineage>
        <taxon>Eukaryota</taxon>
        <taxon>Viridiplantae</taxon>
        <taxon>Streptophyta</taxon>
        <taxon>Embryophyta</taxon>
        <taxon>Tracheophyta</taxon>
        <taxon>Spermatophyta</taxon>
        <taxon>Magnoliopsida</taxon>
        <taxon>Liliopsida</taxon>
        <taxon>Araceae</taxon>
        <taxon>Aroideae</taxon>
        <taxon>Colocasieae</taxon>
        <taxon>Colocasia</taxon>
    </lineage>
</organism>
<comment type="caution">
    <text evidence="1">The sequence shown here is derived from an EMBL/GenBank/DDBJ whole genome shotgun (WGS) entry which is preliminary data.</text>
</comment>
<accession>A0A843WM92</accession>
<name>A0A843WM92_COLES</name>
<dbReference type="EMBL" id="NMUH01003940">
    <property type="protein sequence ID" value="MQM07718.1"/>
    <property type="molecule type" value="Genomic_DNA"/>
</dbReference>
<dbReference type="Proteomes" id="UP000652761">
    <property type="component" value="Unassembled WGS sequence"/>
</dbReference>
<keyword evidence="2" id="KW-1185">Reference proteome</keyword>
<dbReference type="AlphaFoldDB" id="A0A843WM92"/>